<feature type="transmembrane region" description="Helical" evidence="1">
    <location>
        <begin position="45"/>
        <end position="71"/>
    </location>
</feature>
<keyword evidence="1" id="KW-0812">Transmembrane</keyword>
<accession>A0ABS7PVD9</accession>
<evidence type="ECO:0000313" key="3">
    <source>
        <dbReference type="Proteomes" id="UP000706039"/>
    </source>
</evidence>
<evidence type="ECO:0000256" key="1">
    <source>
        <dbReference type="SAM" id="Phobius"/>
    </source>
</evidence>
<dbReference type="RefSeq" id="WP_222992416.1">
    <property type="nucleotide sequence ID" value="NZ_JAINVV010000011.1"/>
</dbReference>
<reference evidence="2 3" key="1">
    <citation type="submission" date="2021-08" db="EMBL/GenBank/DDBJ databases">
        <authorList>
            <person name="Tuo L."/>
        </authorList>
    </citation>
    <scope>NUCLEOTIDE SEQUENCE [LARGE SCALE GENOMIC DNA]</scope>
    <source>
        <strain evidence="2 3">JCM 31229</strain>
    </source>
</reference>
<protein>
    <submittedName>
        <fullName evidence="2">Uncharacterized protein</fullName>
    </submittedName>
</protein>
<keyword evidence="1" id="KW-1133">Transmembrane helix</keyword>
<proteinExistence type="predicted"/>
<dbReference type="Proteomes" id="UP000706039">
    <property type="component" value="Unassembled WGS sequence"/>
</dbReference>
<gene>
    <name evidence="2" type="ORF">K7G82_23685</name>
</gene>
<comment type="caution">
    <text evidence="2">The sequence shown here is derived from an EMBL/GenBank/DDBJ whole genome shotgun (WGS) entry which is preliminary data.</text>
</comment>
<keyword evidence="3" id="KW-1185">Reference proteome</keyword>
<name>A0ABS7PVD9_9SPHN</name>
<dbReference type="EMBL" id="JAINVV010000011">
    <property type="protein sequence ID" value="MBY8825326.1"/>
    <property type="molecule type" value="Genomic_DNA"/>
</dbReference>
<keyword evidence="1" id="KW-0472">Membrane</keyword>
<evidence type="ECO:0000313" key="2">
    <source>
        <dbReference type="EMBL" id="MBY8825326.1"/>
    </source>
</evidence>
<sequence>MIYFTATFCLMFTFGFGWLVQHALRFGKLIGIAWSADRAEQPIRFWLGFGAYFMNMIMGLFFTALMVFVLAH</sequence>
<organism evidence="2 3">
    <name type="scientific">Sphingomonas colocasiae</name>
    <dbReference type="NCBI Taxonomy" id="1848973"/>
    <lineage>
        <taxon>Bacteria</taxon>
        <taxon>Pseudomonadati</taxon>
        <taxon>Pseudomonadota</taxon>
        <taxon>Alphaproteobacteria</taxon>
        <taxon>Sphingomonadales</taxon>
        <taxon>Sphingomonadaceae</taxon>
        <taxon>Sphingomonas</taxon>
    </lineage>
</organism>